<gene>
    <name evidence="6" type="ORF">SAMN04487779_1006154</name>
</gene>
<feature type="domain" description="Major facilitator superfamily (MFS) profile" evidence="5">
    <location>
        <begin position="1"/>
        <end position="329"/>
    </location>
</feature>
<dbReference type="RefSeq" id="WP_342670580.1">
    <property type="nucleotide sequence ID" value="NZ_FMZX01000006.1"/>
</dbReference>
<dbReference type="GO" id="GO:0022857">
    <property type="term" value="F:transmembrane transporter activity"/>
    <property type="evidence" value="ECO:0007669"/>
    <property type="project" value="InterPro"/>
</dbReference>
<protein>
    <submittedName>
        <fullName evidence="6">Sugar phosphate permease</fullName>
    </submittedName>
</protein>
<keyword evidence="3 4" id="KW-0472">Membrane</keyword>
<dbReference type="SUPFAM" id="SSF103473">
    <property type="entry name" value="MFS general substrate transporter"/>
    <property type="match status" value="1"/>
</dbReference>
<dbReference type="PANTHER" id="PTHR11360:SF290">
    <property type="entry name" value="MONOCARBOXYLATE MFS PERMEASE"/>
    <property type="match status" value="1"/>
</dbReference>
<keyword evidence="1 4" id="KW-0812">Transmembrane</keyword>
<dbReference type="Proteomes" id="UP000198925">
    <property type="component" value="Unassembled WGS sequence"/>
</dbReference>
<organism evidence="6 7">
    <name type="scientific">Belnapia rosea</name>
    <dbReference type="NCBI Taxonomy" id="938405"/>
    <lineage>
        <taxon>Bacteria</taxon>
        <taxon>Pseudomonadati</taxon>
        <taxon>Pseudomonadota</taxon>
        <taxon>Alphaproteobacteria</taxon>
        <taxon>Acetobacterales</taxon>
        <taxon>Roseomonadaceae</taxon>
        <taxon>Belnapia</taxon>
    </lineage>
</organism>
<evidence type="ECO:0000256" key="2">
    <source>
        <dbReference type="ARBA" id="ARBA00022989"/>
    </source>
</evidence>
<feature type="transmembrane region" description="Helical" evidence="4">
    <location>
        <begin position="148"/>
        <end position="167"/>
    </location>
</feature>
<accession>A0A1G6TQB9</accession>
<keyword evidence="2 4" id="KW-1133">Transmembrane helix</keyword>
<feature type="transmembrane region" description="Helical" evidence="4">
    <location>
        <begin position="18"/>
        <end position="39"/>
    </location>
</feature>
<proteinExistence type="predicted"/>
<dbReference type="InterPro" id="IPR036259">
    <property type="entry name" value="MFS_trans_sf"/>
</dbReference>
<feature type="transmembrane region" description="Helical" evidence="4">
    <location>
        <begin position="227"/>
        <end position="253"/>
    </location>
</feature>
<dbReference type="InterPro" id="IPR020846">
    <property type="entry name" value="MFS_dom"/>
</dbReference>
<dbReference type="InterPro" id="IPR011701">
    <property type="entry name" value="MFS"/>
</dbReference>
<dbReference type="InterPro" id="IPR050327">
    <property type="entry name" value="Proton-linked_MCT"/>
</dbReference>
<evidence type="ECO:0000313" key="6">
    <source>
        <dbReference type="EMBL" id="SDD31298.1"/>
    </source>
</evidence>
<keyword evidence="7" id="KW-1185">Reference proteome</keyword>
<name>A0A1G6TQB9_9PROT</name>
<dbReference type="STRING" id="938405.SAMN02927895_03366"/>
<dbReference type="Pfam" id="PF07690">
    <property type="entry name" value="MFS_1"/>
    <property type="match status" value="1"/>
</dbReference>
<evidence type="ECO:0000256" key="1">
    <source>
        <dbReference type="ARBA" id="ARBA00022692"/>
    </source>
</evidence>
<reference evidence="6 7" key="1">
    <citation type="submission" date="2016-10" db="EMBL/GenBank/DDBJ databases">
        <authorList>
            <person name="de Groot N.N."/>
        </authorList>
    </citation>
    <scope>NUCLEOTIDE SEQUENCE [LARGE SCALE GENOMIC DNA]</scope>
    <source>
        <strain evidence="6 7">CPCC 100156</strain>
    </source>
</reference>
<dbReference type="Gene3D" id="1.20.1250.20">
    <property type="entry name" value="MFS general substrate transporter like domains"/>
    <property type="match status" value="2"/>
</dbReference>
<evidence type="ECO:0000313" key="7">
    <source>
        <dbReference type="Proteomes" id="UP000198925"/>
    </source>
</evidence>
<dbReference type="PANTHER" id="PTHR11360">
    <property type="entry name" value="MONOCARBOXYLATE TRANSPORTER"/>
    <property type="match status" value="1"/>
</dbReference>
<dbReference type="AlphaFoldDB" id="A0A1G6TQB9"/>
<evidence type="ECO:0000256" key="3">
    <source>
        <dbReference type="ARBA" id="ARBA00023136"/>
    </source>
</evidence>
<feature type="transmembrane region" description="Helical" evidence="4">
    <location>
        <begin position="51"/>
        <end position="74"/>
    </location>
</feature>
<sequence>MLIGCLLSMRMTAPWQLWLSWGVLTGLGTGMTALVLGATVANRWFVQRRGLVLGMLTAANATGQLAFLPLAAWLAQHEGWRAAMLPGLGACLLAGLLMWLFGRDHPAELGLNAYGDTAATIAPRPAAPAGNAVRNAFAALAESAQSRVFWILFATFLICGLSTNGLIQTHFIPLCSDFGMAEVEAASVLAMMGIFDFAGTIASGWLSDRYDNRRLLFWYYGLRGLSLLVLPFSTFSLYGLSIFAVFYGLDWIATVPPTVKLAGQAFGRERAPLVFGWIFTAHQLGAAIAALGAGMSRDALASYLPAFFIAGAACLIAALLALAARPARPTAAIPATA</sequence>
<dbReference type="PROSITE" id="PS50850">
    <property type="entry name" value="MFS"/>
    <property type="match status" value="1"/>
</dbReference>
<dbReference type="CDD" id="cd17355">
    <property type="entry name" value="MFS_YcxA_like"/>
    <property type="match status" value="1"/>
</dbReference>
<feature type="transmembrane region" description="Helical" evidence="4">
    <location>
        <begin position="187"/>
        <end position="206"/>
    </location>
</feature>
<evidence type="ECO:0000259" key="5">
    <source>
        <dbReference type="PROSITE" id="PS50850"/>
    </source>
</evidence>
<evidence type="ECO:0000256" key="4">
    <source>
        <dbReference type="SAM" id="Phobius"/>
    </source>
</evidence>
<dbReference type="EMBL" id="FMZX01000006">
    <property type="protein sequence ID" value="SDD31298.1"/>
    <property type="molecule type" value="Genomic_DNA"/>
</dbReference>
<feature type="transmembrane region" description="Helical" evidence="4">
    <location>
        <begin position="303"/>
        <end position="324"/>
    </location>
</feature>
<feature type="transmembrane region" description="Helical" evidence="4">
    <location>
        <begin position="273"/>
        <end position="291"/>
    </location>
</feature>
<feature type="transmembrane region" description="Helical" evidence="4">
    <location>
        <begin position="80"/>
        <end position="101"/>
    </location>
</feature>